<organism evidence="2 3">
    <name type="scientific">Candidatus Magasanikbacteria bacterium CG_4_10_14_0_2_um_filter_41_31</name>
    <dbReference type="NCBI Taxonomy" id="1974639"/>
    <lineage>
        <taxon>Bacteria</taxon>
        <taxon>Candidatus Magasanikiibacteriota</taxon>
    </lineage>
</organism>
<dbReference type="EMBL" id="PFPI01000015">
    <property type="protein sequence ID" value="PIZ93703.1"/>
    <property type="molecule type" value="Genomic_DNA"/>
</dbReference>
<dbReference type="Proteomes" id="UP000230078">
    <property type="component" value="Unassembled WGS sequence"/>
</dbReference>
<protein>
    <recommendedName>
        <fullName evidence="1">DUF7282 domain-containing protein</fullName>
    </recommendedName>
</protein>
<accession>A0A2M7V540</accession>
<name>A0A2M7V540_9BACT</name>
<feature type="domain" description="DUF7282" evidence="1">
    <location>
        <begin position="64"/>
        <end position="166"/>
    </location>
</feature>
<dbReference type="Pfam" id="PF23951">
    <property type="entry name" value="DUF7282"/>
    <property type="match status" value="1"/>
</dbReference>
<comment type="caution">
    <text evidence="2">The sequence shown here is derived from an EMBL/GenBank/DDBJ whole genome shotgun (WGS) entry which is preliminary data.</text>
</comment>
<sequence length="167" mass="18253">MKSFIIGIVAIFILGGISFFFFTRPSAVEQENQQKTYEQPAYSGQLPTEDEIPATEETTAPPEIIVADQTYTDGGIVIQSVNTQEDIWLVAYDDDMGKPGRIIGQVKLSAGSWSDVALLIYKPFLTNKIYIVAHKDVGESGTFEFPGADVALSIDGVVVVKTMRVTL</sequence>
<reference evidence="3" key="1">
    <citation type="submission" date="2017-09" db="EMBL/GenBank/DDBJ databases">
        <title>Depth-based differentiation of microbial function through sediment-hosted aquifers and enrichment of novel symbionts in the deep terrestrial subsurface.</title>
        <authorList>
            <person name="Probst A.J."/>
            <person name="Ladd B."/>
            <person name="Jarett J.K."/>
            <person name="Geller-Mcgrath D.E."/>
            <person name="Sieber C.M.K."/>
            <person name="Emerson J.B."/>
            <person name="Anantharaman K."/>
            <person name="Thomas B.C."/>
            <person name="Malmstrom R."/>
            <person name="Stieglmeier M."/>
            <person name="Klingl A."/>
            <person name="Woyke T."/>
            <person name="Ryan C.M."/>
            <person name="Banfield J.F."/>
        </authorList>
    </citation>
    <scope>NUCLEOTIDE SEQUENCE [LARGE SCALE GENOMIC DNA]</scope>
</reference>
<evidence type="ECO:0000259" key="1">
    <source>
        <dbReference type="Pfam" id="PF23951"/>
    </source>
</evidence>
<evidence type="ECO:0000313" key="2">
    <source>
        <dbReference type="EMBL" id="PIZ93703.1"/>
    </source>
</evidence>
<evidence type="ECO:0000313" key="3">
    <source>
        <dbReference type="Proteomes" id="UP000230078"/>
    </source>
</evidence>
<dbReference type="AlphaFoldDB" id="A0A2M7V540"/>
<gene>
    <name evidence="2" type="ORF">COX83_01035</name>
</gene>
<proteinExistence type="predicted"/>
<dbReference type="InterPro" id="IPR055706">
    <property type="entry name" value="Slg1/2_DUF7282"/>
</dbReference>